<evidence type="ECO:0000256" key="2">
    <source>
        <dbReference type="SAM" id="Phobius"/>
    </source>
</evidence>
<dbReference type="RefSeq" id="WP_349216906.1">
    <property type="nucleotide sequence ID" value="NZ_JBBMFA010000109.1"/>
</dbReference>
<gene>
    <name evidence="3" type="ORF">WMO24_13615</name>
</gene>
<evidence type="ECO:0000313" key="4">
    <source>
        <dbReference type="Proteomes" id="UP001477672"/>
    </source>
</evidence>
<feature type="region of interest" description="Disordered" evidence="1">
    <location>
        <begin position="1"/>
        <end position="25"/>
    </location>
</feature>
<feature type="transmembrane region" description="Helical" evidence="2">
    <location>
        <begin position="89"/>
        <end position="112"/>
    </location>
</feature>
<keyword evidence="4" id="KW-1185">Reference proteome</keyword>
<evidence type="ECO:0000313" key="3">
    <source>
        <dbReference type="EMBL" id="MEQ2521456.1"/>
    </source>
</evidence>
<keyword evidence="2" id="KW-0812">Transmembrane</keyword>
<dbReference type="Proteomes" id="UP001477672">
    <property type="component" value="Unassembled WGS sequence"/>
</dbReference>
<feature type="transmembrane region" description="Helical" evidence="2">
    <location>
        <begin position="55"/>
        <end position="77"/>
    </location>
</feature>
<evidence type="ECO:0000256" key="1">
    <source>
        <dbReference type="SAM" id="MobiDB-lite"/>
    </source>
</evidence>
<feature type="transmembrane region" description="Helical" evidence="2">
    <location>
        <begin position="28"/>
        <end position="49"/>
    </location>
</feature>
<organism evidence="3 4">
    <name type="scientific">Ruthenibacterium intestinale</name>
    <dbReference type="NCBI Taxonomy" id="3133163"/>
    <lineage>
        <taxon>Bacteria</taxon>
        <taxon>Bacillati</taxon>
        <taxon>Bacillota</taxon>
        <taxon>Clostridia</taxon>
        <taxon>Eubacteriales</taxon>
        <taxon>Oscillospiraceae</taxon>
        <taxon>Ruthenibacterium</taxon>
    </lineage>
</organism>
<reference evidence="3 4" key="1">
    <citation type="submission" date="2024-03" db="EMBL/GenBank/DDBJ databases">
        <title>Human intestinal bacterial collection.</title>
        <authorList>
            <person name="Pauvert C."/>
            <person name="Hitch T.C.A."/>
            <person name="Clavel T."/>
        </authorList>
    </citation>
    <scope>NUCLEOTIDE SEQUENCE [LARGE SCALE GENOMIC DNA]</scope>
    <source>
        <strain evidence="3 4">CLA-JM-H11</strain>
    </source>
</reference>
<name>A0ABV1GHW5_9FIRM</name>
<accession>A0ABV1GHW5</accession>
<protein>
    <submittedName>
        <fullName evidence="3">Uncharacterized protein</fullName>
    </submittedName>
</protein>
<keyword evidence="2" id="KW-0472">Membrane</keyword>
<keyword evidence="2" id="KW-1133">Transmembrane helix</keyword>
<sequence length="249" mass="26864">MSEQELCSAPVEQTPPPAPPAPRPVRRVGTTTMGLVLVVAGIAITAGMLNPDLDFSLLCKLSLLVLVALGVEVLIAACTARQAKLKYDVLSMFVCAFLIIAALCGTAAAPMLEYVGPARQKAVRQLEDQWTDQVLDSLRGQENVLDVSCWLYADDWSTTAEIQRDGFDVVSNAHIHVTLLGDYADEASFAEACAPVVEALRDTSVEAPTLEIHWNGAGTFFDLYLDTPFAWEQTDLTPYVSGGNFEQAG</sequence>
<proteinExistence type="predicted"/>
<feature type="compositionally biased region" description="Pro residues" evidence="1">
    <location>
        <begin position="13"/>
        <end position="23"/>
    </location>
</feature>
<dbReference type="EMBL" id="JBBMFA010000109">
    <property type="protein sequence ID" value="MEQ2521456.1"/>
    <property type="molecule type" value="Genomic_DNA"/>
</dbReference>
<comment type="caution">
    <text evidence="3">The sequence shown here is derived from an EMBL/GenBank/DDBJ whole genome shotgun (WGS) entry which is preliminary data.</text>
</comment>